<dbReference type="Pfam" id="PF01535">
    <property type="entry name" value="PPR"/>
    <property type="match status" value="7"/>
</dbReference>
<dbReference type="InterPro" id="IPR046848">
    <property type="entry name" value="E_motif"/>
</dbReference>
<gene>
    <name evidence="4" type="ORF">BVC80_205g61</name>
</gene>
<dbReference type="GO" id="GO:0003723">
    <property type="term" value="F:RNA binding"/>
    <property type="evidence" value="ECO:0007669"/>
    <property type="project" value="InterPro"/>
</dbReference>
<feature type="domain" description="DYW" evidence="3">
    <location>
        <begin position="679"/>
        <end position="729"/>
    </location>
</feature>
<dbReference type="Gene3D" id="1.25.40.10">
    <property type="entry name" value="Tetratricopeptide repeat domain"/>
    <property type="match status" value="5"/>
</dbReference>
<evidence type="ECO:0000313" key="4">
    <source>
        <dbReference type="EMBL" id="OVA03424.1"/>
    </source>
</evidence>
<protein>
    <submittedName>
        <fullName evidence="4">Pentatricopeptide repeat</fullName>
    </submittedName>
</protein>
<keyword evidence="5" id="KW-1185">Reference proteome</keyword>
<proteinExistence type="predicted"/>
<dbReference type="PANTHER" id="PTHR47926:SF452">
    <property type="entry name" value="PENTATRICOPEPTIDE REPEAT-CONTAINING PROTEIN"/>
    <property type="match status" value="1"/>
</dbReference>
<dbReference type="Pfam" id="PF13041">
    <property type="entry name" value="PPR_2"/>
    <property type="match status" value="1"/>
</dbReference>
<dbReference type="AlphaFoldDB" id="A0A200PYY3"/>
<keyword evidence="1" id="KW-0677">Repeat</keyword>
<dbReference type="PANTHER" id="PTHR47926">
    <property type="entry name" value="PENTATRICOPEPTIDE REPEAT-CONTAINING PROTEIN"/>
    <property type="match status" value="1"/>
</dbReference>
<dbReference type="InterPro" id="IPR046960">
    <property type="entry name" value="PPR_At4g14850-like_plant"/>
</dbReference>
<name>A0A200PYY3_MACCD</name>
<dbReference type="OrthoDB" id="1920279at2759"/>
<reference evidence="4 5" key="1">
    <citation type="journal article" date="2017" name="Mol. Plant">
        <title>The Genome of Medicinal Plant Macleaya cordata Provides New Insights into Benzylisoquinoline Alkaloids Metabolism.</title>
        <authorList>
            <person name="Liu X."/>
            <person name="Liu Y."/>
            <person name="Huang P."/>
            <person name="Ma Y."/>
            <person name="Qing Z."/>
            <person name="Tang Q."/>
            <person name="Cao H."/>
            <person name="Cheng P."/>
            <person name="Zheng Y."/>
            <person name="Yuan Z."/>
            <person name="Zhou Y."/>
            <person name="Liu J."/>
            <person name="Tang Z."/>
            <person name="Zhuo Y."/>
            <person name="Zhang Y."/>
            <person name="Yu L."/>
            <person name="Huang J."/>
            <person name="Yang P."/>
            <person name="Peng Q."/>
            <person name="Zhang J."/>
            <person name="Jiang W."/>
            <person name="Zhang Z."/>
            <person name="Lin K."/>
            <person name="Ro D.K."/>
            <person name="Chen X."/>
            <person name="Xiong X."/>
            <person name="Shang Y."/>
            <person name="Huang S."/>
            <person name="Zeng J."/>
        </authorList>
    </citation>
    <scope>NUCLEOTIDE SEQUENCE [LARGE SCALE GENOMIC DNA]</scope>
    <source>
        <strain evidence="5">cv. BLH2017</strain>
        <tissue evidence="4">Root</tissue>
    </source>
</reference>
<feature type="repeat" description="PPR" evidence="2">
    <location>
        <begin position="440"/>
        <end position="475"/>
    </location>
</feature>
<feature type="repeat" description="PPR" evidence="2">
    <location>
        <begin position="405"/>
        <end position="439"/>
    </location>
</feature>
<dbReference type="InParanoid" id="A0A200PYY3"/>
<dbReference type="GO" id="GO:0009451">
    <property type="term" value="P:RNA modification"/>
    <property type="evidence" value="ECO:0007669"/>
    <property type="project" value="InterPro"/>
</dbReference>
<dbReference type="InterPro" id="IPR011990">
    <property type="entry name" value="TPR-like_helical_dom_sf"/>
</dbReference>
<dbReference type="PROSITE" id="PS51375">
    <property type="entry name" value="PPR"/>
    <property type="match status" value="6"/>
</dbReference>
<dbReference type="OMA" id="CKYHSER"/>
<dbReference type="EMBL" id="MVGT01003688">
    <property type="protein sequence ID" value="OVA03424.1"/>
    <property type="molecule type" value="Genomic_DNA"/>
</dbReference>
<dbReference type="Proteomes" id="UP000195402">
    <property type="component" value="Unassembled WGS sequence"/>
</dbReference>
<evidence type="ECO:0000259" key="3">
    <source>
        <dbReference type="Pfam" id="PF14432"/>
    </source>
</evidence>
<accession>A0A200PYY3</accession>
<evidence type="ECO:0000256" key="1">
    <source>
        <dbReference type="ARBA" id="ARBA00022737"/>
    </source>
</evidence>
<feature type="repeat" description="PPR" evidence="2">
    <location>
        <begin position="265"/>
        <end position="299"/>
    </location>
</feature>
<dbReference type="InterPro" id="IPR002885">
    <property type="entry name" value="PPR_rpt"/>
</dbReference>
<feature type="repeat" description="PPR" evidence="2">
    <location>
        <begin position="77"/>
        <end position="111"/>
    </location>
</feature>
<comment type="caution">
    <text evidence="4">The sequence shown here is derived from an EMBL/GenBank/DDBJ whole genome shotgun (WGS) entry which is preliminary data.</text>
</comment>
<sequence>MQAKSIPPNNFTFPPLLKACGSLSNLPTTKQIHSHIFLHGLIFDKFISSALIDAYGKSDSPTNASQVFDELPQQIVDVVSWTSLISSFSLNGFLNEAFESFAKMKRSDDPECRKGDVVCLSALVSACVVVSNDLNCLTNGKSVHALVIKNGFEWNVRLGNSFIHMYSVFKAVDEAVRVFDEIPIERRDAVSWNSLISGLVINSEPKRALSIFDQMTSLGSVGVAPNRVTMVAVLKSCAELGCSETSKRIHDYIFCHHYSLLSSNDIVVLTALIDMHCKCGNLELARRIFDGVKGRNVICWSAMIAGYEQNLYPEEALRLFSKMLEEEDNEGVQVKPNEVTILSVISACSGLGASRPGRVIHKYILATGLDYDARISSALIDMYAKCGDLELARWVFNEMDDSRKTVISWSSMIGAEGLHGEGRRALHLLSEMENHGFQPNEVTFVSILSACSHAGLLEEGKSCFDRMARDHGISPTVKHYSCMVDLLGRAGRLDEAHGLILSMPFEADLAVWGSLLAGCSLHKNFELGELVGKKILSLDSSSVGHRVLLANMYEDAGRWDDVLRMRVELRKKGLRKIAGQSFIEIGKEVFSFIAEDRSHHKWKMIYNELDALDDRVRNETNTKVEEDEVEEIITRCKYHSERLAIAFGLMMRSSSISSISTSSSRAKRNNGSKEIELLPIRIMKNLRVCRDCHVYTKLVSKVAKIELIVRDTNRFHHFKDGVCSCGDYW</sequence>
<dbReference type="GO" id="GO:0008270">
    <property type="term" value="F:zinc ion binding"/>
    <property type="evidence" value="ECO:0007669"/>
    <property type="project" value="InterPro"/>
</dbReference>
<dbReference type="Pfam" id="PF20431">
    <property type="entry name" value="E_motif"/>
    <property type="match status" value="1"/>
</dbReference>
<organism evidence="4 5">
    <name type="scientific">Macleaya cordata</name>
    <name type="common">Five-seeded plume-poppy</name>
    <name type="synonym">Bocconia cordata</name>
    <dbReference type="NCBI Taxonomy" id="56857"/>
    <lineage>
        <taxon>Eukaryota</taxon>
        <taxon>Viridiplantae</taxon>
        <taxon>Streptophyta</taxon>
        <taxon>Embryophyta</taxon>
        <taxon>Tracheophyta</taxon>
        <taxon>Spermatophyta</taxon>
        <taxon>Magnoliopsida</taxon>
        <taxon>Ranunculales</taxon>
        <taxon>Papaveraceae</taxon>
        <taxon>Papaveroideae</taxon>
        <taxon>Macleaya</taxon>
    </lineage>
</organism>
<evidence type="ECO:0000313" key="5">
    <source>
        <dbReference type="Proteomes" id="UP000195402"/>
    </source>
</evidence>
<feature type="repeat" description="PPR" evidence="2">
    <location>
        <begin position="188"/>
        <end position="222"/>
    </location>
</feature>
<evidence type="ECO:0000256" key="2">
    <source>
        <dbReference type="PROSITE-ProRule" id="PRU00708"/>
    </source>
</evidence>
<dbReference type="Pfam" id="PF14432">
    <property type="entry name" value="DYW_deaminase"/>
    <property type="match status" value="1"/>
</dbReference>
<feature type="repeat" description="PPR" evidence="2">
    <location>
        <begin position="372"/>
        <end position="402"/>
    </location>
</feature>
<dbReference type="FunFam" id="1.25.40.10:FF:000184">
    <property type="entry name" value="Pentatricopeptide repeat-containing protein, chloroplastic"/>
    <property type="match status" value="1"/>
</dbReference>
<dbReference type="NCBIfam" id="TIGR00756">
    <property type="entry name" value="PPR"/>
    <property type="match status" value="2"/>
</dbReference>
<dbReference type="InterPro" id="IPR032867">
    <property type="entry name" value="DYW_dom"/>
</dbReference>
<dbReference type="FunFam" id="1.25.40.10:FF:000073">
    <property type="entry name" value="Pentatricopeptide repeat-containing protein chloroplastic"/>
    <property type="match status" value="1"/>
</dbReference>